<dbReference type="InterPro" id="IPR013491">
    <property type="entry name" value="Tape_meas_N"/>
</dbReference>
<organism evidence="2">
    <name type="scientific">viral metagenome</name>
    <dbReference type="NCBI Taxonomy" id="1070528"/>
    <lineage>
        <taxon>unclassified sequences</taxon>
        <taxon>metagenomes</taxon>
        <taxon>organismal metagenomes</taxon>
    </lineage>
</organism>
<dbReference type="NCBIfam" id="TIGR02675">
    <property type="entry name" value="tape_meas_nterm"/>
    <property type="match status" value="1"/>
</dbReference>
<evidence type="ECO:0000313" key="4">
    <source>
        <dbReference type="EMBL" id="QJH95649.1"/>
    </source>
</evidence>
<accession>A0A6H1ZEL1</accession>
<name>A0A6H1ZEL1_9ZZZZ</name>
<dbReference type="Pfam" id="PF20155">
    <property type="entry name" value="TMP_3"/>
    <property type="match status" value="1"/>
</dbReference>
<sequence>MGNKVEIQIIGEDKASAVLKQVTAVFDKTTKGVSTGTTGMSRAWIGFTDGLKKGETAINNTIKRLTSMQGLLVTMAGGYGLVRLGKTALDVASSFEQMEVKLNALTRGRGKETLDALNEWALEMPVNTRKTVDTFAMMKAMGLDPTIASLQTLVDVAVLFGEDAMPRVARALGQMQALGRLSAEELNQLSEVGINARKYVTEAFGKTVEELQKMNVPIQNIISVIWKGLATDFGGAAKEAQRNWQGLLTTTQSYFEEIVKQVMEAGVFDELKNQLININNEMKTWIDNNRELIRIKVPEYVEKIKNVLQTIWDIISYDPAIIEWGLIGLAIGGKKWAIIAGGIAHMATWAENLGKALGMVAGGVLSIKDVAGANFKELEELVRRGEEIMQGPFFRGKIPARPKGVGDLPAPVPLPPPGLPEGYEKLFKQLQEKYHELQNELTLLDYEGWEKRRQQVYLWAKDTEEKLKATGMWTKDVQKLVADIGAKELKIIDVQRWQEQLKEWKEAWAAYADSFEVGIQDMVQKADDWTDRMSDAFKGWASNFSNMLTDVLFDAESTFSDIAKAFAKMITQMWIQWAIAEPLMGMFGGWFKDFFKSGKGNVFDSGNVQPMAAGGIIKKPTIFPMASGDIGLMGEAGPEAIMPLVRLPGGALGVRAKIEGASSQRGSTRIELINKSGIPLEATESRVSFNADEHIVQVWLDSYRRNRFGLREALGV</sequence>
<dbReference type="PANTHER" id="PTHR38812:SF2">
    <property type="entry name" value="MU-LIKE PROPHAGE FLUMU PROTEIN GP42"/>
    <property type="match status" value="1"/>
</dbReference>
<proteinExistence type="predicted"/>
<dbReference type="EMBL" id="MT144625">
    <property type="protein sequence ID" value="QJH95649.1"/>
    <property type="molecule type" value="Genomic_DNA"/>
</dbReference>
<dbReference type="PANTHER" id="PTHR38812">
    <property type="entry name" value="MU-LIKE PROPHAGE FLUMU PROTEIN GP42"/>
    <property type="match status" value="1"/>
</dbReference>
<evidence type="ECO:0000313" key="3">
    <source>
        <dbReference type="EMBL" id="QJA77693.1"/>
    </source>
</evidence>
<dbReference type="AlphaFoldDB" id="A0A6H1ZEL1"/>
<dbReference type="EMBL" id="MT142296">
    <property type="protein sequence ID" value="QJA77693.1"/>
    <property type="molecule type" value="Genomic_DNA"/>
</dbReference>
<evidence type="ECO:0000313" key="2">
    <source>
        <dbReference type="EMBL" id="QJA46356.1"/>
    </source>
</evidence>
<protein>
    <submittedName>
        <fullName evidence="2">Putative tail tape measure protein</fullName>
    </submittedName>
</protein>
<feature type="domain" description="Tape measure protein N-terminal" evidence="1">
    <location>
        <begin position="87"/>
        <end position="264"/>
    </location>
</feature>
<reference evidence="2" key="1">
    <citation type="submission" date="2020-03" db="EMBL/GenBank/DDBJ databases">
        <title>The deep terrestrial virosphere.</title>
        <authorList>
            <person name="Holmfeldt K."/>
            <person name="Nilsson E."/>
            <person name="Simone D."/>
            <person name="Lopez-Fernandez M."/>
            <person name="Wu X."/>
            <person name="de Brujin I."/>
            <person name="Lundin D."/>
            <person name="Andersson A."/>
            <person name="Bertilsson S."/>
            <person name="Dopson M."/>
        </authorList>
    </citation>
    <scope>NUCLEOTIDE SEQUENCE</scope>
    <source>
        <strain evidence="3">MM415A01248</strain>
        <strain evidence="2">TM448A00389</strain>
        <strain evidence="4">TM448B00492</strain>
    </source>
</reference>
<evidence type="ECO:0000259" key="1">
    <source>
        <dbReference type="Pfam" id="PF20155"/>
    </source>
</evidence>
<dbReference type="EMBL" id="MT144008">
    <property type="protein sequence ID" value="QJA46356.1"/>
    <property type="molecule type" value="Genomic_DNA"/>
</dbReference>
<gene>
    <name evidence="3" type="ORF">MM415A01248_0008</name>
    <name evidence="2" type="ORF">TM448A00389_0019</name>
    <name evidence="4" type="ORF">TM448B00492_0008</name>
</gene>
<dbReference type="InterPro" id="IPR053058">
    <property type="entry name" value="Mulikevirus_tape_measure"/>
</dbReference>